<dbReference type="RefSeq" id="XP_016663188.1">
    <property type="nucleotide sequence ID" value="XM_016807699.2"/>
</dbReference>
<proteinExistence type="predicted"/>
<keyword evidence="4" id="KW-1015">Disulfide bond</keyword>
<keyword evidence="6" id="KW-0922">Interferon antiviral system evasion</keyword>
<dbReference type="PANTHER" id="PTHR11890">
    <property type="entry name" value="INTERLEUKIN-1 RECEPTOR FAMILY MEMBER"/>
    <property type="match status" value="1"/>
</dbReference>
<dbReference type="InterPro" id="IPR013783">
    <property type="entry name" value="Ig-like_fold"/>
</dbReference>
<comment type="subcellular location">
    <subcellularLocation>
        <location evidence="11">Nucleus</location>
    </subcellularLocation>
</comment>
<dbReference type="InterPro" id="IPR013151">
    <property type="entry name" value="Immunoglobulin_dom"/>
</dbReference>
<dbReference type="OrthoDB" id="6019866at2759"/>
<reference evidence="16" key="1">
    <citation type="submission" date="2010-06" db="EMBL/GenBank/DDBJ databases">
        <authorList>
            <person name="Jiang H."/>
            <person name="Abraham K."/>
            <person name="Ali S."/>
            <person name="Alsbrooks S.L."/>
            <person name="Anim B.N."/>
            <person name="Anosike U.S."/>
            <person name="Attaway T."/>
            <person name="Bandaranaike D.P."/>
            <person name="Battles P.K."/>
            <person name="Bell S.N."/>
            <person name="Bell A.V."/>
            <person name="Beltran B."/>
            <person name="Bickham C."/>
            <person name="Bustamante Y."/>
            <person name="Caleb T."/>
            <person name="Canada A."/>
            <person name="Cardenas V."/>
            <person name="Carter K."/>
            <person name="Chacko J."/>
            <person name="Chandrabose M.N."/>
            <person name="Chavez D."/>
            <person name="Chavez A."/>
            <person name="Chen L."/>
            <person name="Chu H.-S."/>
            <person name="Claassen K.J."/>
            <person name="Cockrell R."/>
            <person name="Collins M."/>
            <person name="Cooper J.A."/>
            <person name="Cree A."/>
            <person name="Curry S.M."/>
            <person name="Da Y."/>
            <person name="Dao M.D."/>
            <person name="Das B."/>
            <person name="Davila M.-L."/>
            <person name="Davy-Carroll L."/>
            <person name="Denson S."/>
            <person name="Dinh H."/>
            <person name="Ebong V.E."/>
            <person name="Edwards J.R."/>
            <person name="Egan A."/>
            <person name="El-Daye J."/>
            <person name="Escobedo L."/>
            <person name="Fernandez S."/>
            <person name="Fernando P.R."/>
            <person name="Flagg N."/>
            <person name="Forbes L.D."/>
            <person name="Fowler R.G."/>
            <person name="Fu Q."/>
            <person name="Gabisi R.A."/>
            <person name="Ganer J."/>
            <person name="Garbino Pronczuk A."/>
            <person name="Garcia R.M."/>
            <person name="Garner T."/>
            <person name="Garrett T.E."/>
            <person name="Gonzalez D.A."/>
            <person name="Hamid H."/>
            <person name="Hawkins E.S."/>
            <person name="Hirani K."/>
            <person name="Hogues M.E."/>
            <person name="Hollins B."/>
            <person name="Hsiao C.-H."/>
            <person name="Jabil R."/>
            <person name="James M.L."/>
            <person name="Jhangiani S.N."/>
            <person name="Johnson B."/>
            <person name="Johnson Q."/>
            <person name="Joshi V."/>
            <person name="Kalu J.B."/>
            <person name="Kam C."/>
            <person name="Kashfia A."/>
            <person name="Keebler J."/>
            <person name="Kisamo H."/>
            <person name="Kovar C.L."/>
            <person name="Lago L.A."/>
            <person name="Lai C.-Y."/>
            <person name="Laidlaw J."/>
            <person name="Lara F."/>
            <person name="Le T.-K."/>
            <person name="Lee S.L."/>
            <person name="Legall F.H."/>
            <person name="Lemon S.J."/>
            <person name="Lewis L.R."/>
            <person name="Li B."/>
            <person name="Liu Y."/>
            <person name="Liu Y.-S."/>
            <person name="Lopez J."/>
            <person name="Lozado R.J."/>
            <person name="Lu J."/>
            <person name="Madu R.C."/>
            <person name="Maheshwari M."/>
            <person name="Maheshwari R."/>
            <person name="Malloy K."/>
            <person name="Martinez E."/>
            <person name="Mathew T."/>
            <person name="Mercado I.C."/>
            <person name="Mercado C."/>
            <person name="Meyer B."/>
            <person name="Montgomery K."/>
            <person name="Morgan M.B."/>
            <person name="Munidasa M."/>
            <person name="Nazareth L.V."/>
            <person name="Nelson J."/>
            <person name="Ng B.M."/>
            <person name="Nguyen N.B."/>
            <person name="Nguyen P.Q."/>
            <person name="Nguyen T."/>
            <person name="Obregon M."/>
            <person name="Okwuonu G.O."/>
            <person name="Onwere C.G."/>
            <person name="Orozco G."/>
            <person name="Parra A."/>
            <person name="Patel S."/>
            <person name="Patil S."/>
            <person name="Perez A."/>
            <person name="Perez Y."/>
            <person name="Pham C."/>
            <person name="Primus E.L."/>
            <person name="Pu L.-L."/>
            <person name="Puazo M."/>
            <person name="Qin X."/>
            <person name="Quiroz J.B."/>
            <person name="Reese J."/>
            <person name="Richards S."/>
            <person name="Rives C.M."/>
            <person name="Robberts R."/>
            <person name="Ruiz S.J."/>
            <person name="Ruiz M.J."/>
            <person name="Santibanez J."/>
            <person name="Schneider B.W."/>
            <person name="Sisson I."/>
            <person name="Smith M."/>
            <person name="Sodergren E."/>
            <person name="Song X.-Z."/>
            <person name="Song B.B."/>
            <person name="Summersgill H."/>
            <person name="Thelus R."/>
            <person name="Thornton R.D."/>
            <person name="Trejos Z.Y."/>
            <person name="Usmani K."/>
            <person name="Vattathil S."/>
            <person name="Villasana D."/>
            <person name="Walker D.L."/>
            <person name="Wang S."/>
            <person name="Wang K."/>
            <person name="White C.S."/>
            <person name="Williams A.C."/>
            <person name="Williamson J."/>
            <person name="Wilson K."/>
            <person name="Woghiren I.O."/>
            <person name="Woodworth J.R."/>
            <person name="Worley K.C."/>
            <person name="Wright R.A."/>
            <person name="Wu W."/>
            <person name="Young L."/>
            <person name="Zhang L."/>
            <person name="Zhang J."/>
            <person name="Zhu Y."/>
            <person name="Muzny D.M."/>
            <person name="Weinstock G."/>
            <person name="Gibbs R.A."/>
        </authorList>
    </citation>
    <scope>NUCLEOTIDE SEQUENCE [LARGE SCALE GENOMIC DNA]</scope>
    <source>
        <strain evidence="16">LSR1</strain>
    </source>
</reference>
<dbReference type="SUPFAM" id="SSF48726">
    <property type="entry name" value="Immunoglobulin"/>
    <property type="match status" value="3"/>
</dbReference>
<dbReference type="KEGG" id="api:100160364"/>
<keyword evidence="12" id="KW-0732">Signal</keyword>
<dbReference type="SMART" id="SM00408">
    <property type="entry name" value="IGc2"/>
    <property type="match status" value="3"/>
</dbReference>
<dbReference type="PROSITE" id="PS51031">
    <property type="entry name" value="BESS"/>
    <property type="match status" value="1"/>
</dbReference>
<keyword evidence="16" id="KW-1185">Reference proteome</keyword>
<dbReference type="GO" id="GO:0005634">
    <property type="term" value="C:nucleus"/>
    <property type="evidence" value="ECO:0007669"/>
    <property type="project" value="UniProtKB-SubCell"/>
</dbReference>
<dbReference type="PROSITE" id="PS50835">
    <property type="entry name" value="IG_LIKE"/>
    <property type="match status" value="3"/>
</dbReference>
<keyword evidence="5" id="KW-0325">Glycoprotein</keyword>
<dbReference type="InterPro" id="IPR015621">
    <property type="entry name" value="IL-1_rcpt_fam"/>
</dbReference>
<keyword evidence="2" id="KW-0945">Host-virus interaction</keyword>
<evidence type="ECO:0000256" key="9">
    <source>
        <dbReference type="ARBA" id="ARBA00041012"/>
    </source>
</evidence>
<feature type="domain" description="Ig-like" evidence="13">
    <location>
        <begin position="48"/>
        <end position="119"/>
    </location>
</feature>
<dbReference type="GeneID" id="100160364"/>
<keyword evidence="1" id="KW-0244">Early protein</keyword>
<feature type="signal peptide" evidence="12">
    <location>
        <begin position="1"/>
        <end position="31"/>
    </location>
</feature>
<dbReference type="PANTHER" id="PTHR11890:SF44">
    <property type="entry name" value="X-LINKED INTERLEUKIN-1 RECEPTOR ACCESSORY PROTEIN-LIKE 2"/>
    <property type="match status" value="1"/>
</dbReference>
<dbReference type="GO" id="GO:0039502">
    <property type="term" value="P:symbiont-mediated suppression of host type I interferon-mediated signaling pathway"/>
    <property type="evidence" value="ECO:0007669"/>
    <property type="project" value="UniProtKB-KW"/>
</dbReference>
<keyword evidence="2" id="KW-0899">Viral immunoevasion</keyword>
<dbReference type="InterPro" id="IPR013098">
    <property type="entry name" value="Ig_I-set"/>
</dbReference>
<dbReference type="GO" id="GO:0003677">
    <property type="term" value="F:DNA binding"/>
    <property type="evidence" value="ECO:0007669"/>
    <property type="project" value="InterPro"/>
</dbReference>
<dbReference type="SMART" id="SM00409">
    <property type="entry name" value="IG"/>
    <property type="match status" value="3"/>
</dbReference>
<dbReference type="InterPro" id="IPR003599">
    <property type="entry name" value="Ig_sub"/>
</dbReference>
<dbReference type="Pfam" id="PF00047">
    <property type="entry name" value="ig"/>
    <property type="match status" value="1"/>
</dbReference>
<evidence type="ECO:0000313" key="15">
    <source>
        <dbReference type="EnsemblMetazoa" id="XP_016663188.1"/>
    </source>
</evidence>
<evidence type="ECO:0000313" key="16">
    <source>
        <dbReference type="Proteomes" id="UP000007819"/>
    </source>
</evidence>
<keyword evidence="7" id="KW-0393">Immunoglobulin domain</keyword>
<keyword evidence="3" id="KW-1114">Inhibition of host interferon signaling pathway by virus</keyword>
<dbReference type="Pfam" id="PF07679">
    <property type="entry name" value="I-set"/>
    <property type="match status" value="1"/>
</dbReference>
<evidence type="ECO:0000256" key="12">
    <source>
        <dbReference type="SAM" id="SignalP"/>
    </source>
</evidence>
<dbReference type="InterPro" id="IPR036179">
    <property type="entry name" value="Ig-like_dom_sf"/>
</dbReference>
<evidence type="ECO:0000256" key="11">
    <source>
        <dbReference type="PROSITE-ProRule" id="PRU00371"/>
    </source>
</evidence>
<dbReference type="InterPro" id="IPR004210">
    <property type="entry name" value="BESS_motif"/>
</dbReference>
<sequence>MIDHPNPLKILPVAIFVVFLLTEGLCRKSHSKNIILENEEDVIVLTKKGSNLKVKCHYSEDYVPDDYEWKKIKDNRHFAVLPTEILSTSQWLDLVNVRFDDEGQYSCIMNGFKGNETFSKKRDFVLKTTNYTREPHGKIKPKFQKVFTEDVPLFVNRTLHLNCPFTSTSDTEFSWFKNDELLIEKKAIIEGYGAIDNEYSSKPARLSDAGNYTCVVKNKYGSIQYQFAVAVYDNENKKPLSSEYPRDLSLKSGDRAMFFCHAFDYGNKEIDWYFLNSTNPMDIDIETVDLSQSKKMDNENDVTLLSGKLIIESVTIDDAGWYICVQKGFESPLMAEAQLSVDKSLIEVTSEVPNQDENISDDKHFVLSLLPMLSTLPMDKKLKTRIAIETLVHNIAFPDLNTAENVHTEQNNTTEKSFTNTDSIITTLAA</sequence>
<evidence type="ECO:0000259" key="14">
    <source>
        <dbReference type="PROSITE" id="PS51031"/>
    </source>
</evidence>
<feature type="domain" description="BESS" evidence="14">
    <location>
        <begin position="359"/>
        <end position="398"/>
    </location>
</feature>
<dbReference type="Gene3D" id="2.60.40.10">
    <property type="entry name" value="Immunoglobulins"/>
    <property type="match status" value="3"/>
</dbReference>
<feature type="domain" description="Ig-like" evidence="13">
    <location>
        <begin position="141"/>
        <end position="230"/>
    </location>
</feature>
<dbReference type="InterPro" id="IPR003598">
    <property type="entry name" value="Ig_sub2"/>
</dbReference>
<dbReference type="CDD" id="cd00096">
    <property type="entry name" value="Ig"/>
    <property type="match status" value="2"/>
</dbReference>
<keyword evidence="11" id="KW-0539">Nucleus</keyword>
<evidence type="ECO:0000259" key="13">
    <source>
        <dbReference type="PROSITE" id="PS50835"/>
    </source>
</evidence>
<dbReference type="AlphaFoldDB" id="A0A8R2HAR8"/>
<organism evidence="15 16">
    <name type="scientific">Acyrthosiphon pisum</name>
    <name type="common">Pea aphid</name>
    <dbReference type="NCBI Taxonomy" id="7029"/>
    <lineage>
        <taxon>Eukaryota</taxon>
        <taxon>Metazoa</taxon>
        <taxon>Ecdysozoa</taxon>
        <taxon>Arthropoda</taxon>
        <taxon>Hexapoda</taxon>
        <taxon>Insecta</taxon>
        <taxon>Pterygota</taxon>
        <taxon>Neoptera</taxon>
        <taxon>Paraneoptera</taxon>
        <taxon>Hemiptera</taxon>
        <taxon>Sternorrhyncha</taxon>
        <taxon>Aphidomorpha</taxon>
        <taxon>Aphidoidea</taxon>
        <taxon>Aphididae</taxon>
        <taxon>Macrosiphini</taxon>
        <taxon>Acyrthosiphon</taxon>
    </lineage>
</organism>
<dbReference type="EnsemblMetazoa" id="XM_016807699.2">
    <property type="protein sequence ID" value="XP_016663188.1"/>
    <property type="gene ID" value="LOC100160364"/>
</dbReference>
<dbReference type="InterPro" id="IPR007110">
    <property type="entry name" value="Ig-like_dom"/>
</dbReference>
<reference evidence="15" key="2">
    <citation type="submission" date="2022-06" db="UniProtKB">
        <authorList>
            <consortium name="EnsemblMetazoa"/>
        </authorList>
    </citation>
    <scope>IDENTIFICATION</scope>
</reference>
<comment type="subunit">
    <text evidence="8">Interacts with host IFNA1.</text>
</comment>
<feature type="chain" id="PRO_5035842162" description="Soluble interferon alpha/beta receptor OPG204" evidence="12">
    <location>
        <begin position="32"/>
        <end position="430"/>
    </location>
</feature>
<evidence type="ECO:0000256" key="2">
    <source>
        <dbReference type="ARBA" id="ARBA00022632"/>
    </source>
</evidence>
<feature type="domain" description="Ig-like" evidence="13">
    <location>
        <begin position="239"/>
        <end position="340"/>
    </location>
</feature>
<protein>
    <recommendedName>
        <fullName evidence="9">Soluble interferon alpha/beta receptor OPG204</fullName>
    </recommendedName>
</protein>
<dbReference type="Proteomes" id="UP000007819">
    <property type="component" value="Chromosome A1"/>
</dbReference>
<evidence type="ECO:0000256" key="7">
    <source>
        <dbReference type="ARBA" id="ARBA00023319"/>
    </source>
</evidence>
<evidence type="ECO:0000256" key="5">
    <source>
        <dbReference type="ARBA" id="ARBA00023180"/>
    </source>
</evidence>
<evidence type="ECO:0000256" key="6">
    <source>
        <dbReference type="ARBA" id="ARBA00023258"/>
    </source>
</evidence>
<evidence type="ECO:0000256" key="4">
    <source>
        <dbReference type="ARBA" id="ARBA00023157"/>
    </source>
</evidence>
<name>A0A8R2HAR8_ACYPI</name>
<evidence type="ECO:0000256" key="3">
    <source>
        <dbReference type="ARBA" id="ARBA00022830"/>
    </source>
</evidence>
<evidence type="ECO:0000256" key="1">
    <source>
        <dbReference type="ARBA" id="ARBA00022518"/>
    </source>
</evidence>
<keyword evidence="2" id="KW-1090">Inhibition of host innate immune response by virus</keyword>
<comment type="function">
    <text evidence="10">Counteracts the antiviral effects of host IFN-alpha/beta and key IFN-inducible proteins involved in viral RNA degradation suxh as host OAS1. Acts as a soluble IFN-alpha receptor and thus inhibits the interaction between host IFN-alpha and its receptor.</text>
</comment>
<evidence type="ECO:0000256" key="8">
    <source>
        <dbReference type="ARBA" id="ARBA00038761"/>
    </source>
</evidence>
<evidence type="ECO:0000256" key="10">
    <source>
        <dbReference type="ARBA" id="ARBA00045444"/>
    </source>
</evidence>
<accession>A0A8R2HAR8</accession>